<accession>A0A1H8TB21</accession>
<dbReference type="OrthoDB" id="204979at2157"/>
<evidence type="ECO:0000313" key="1">
    <source>
        <dbReference type="EMBL" id="SEO88005.1"/>
    </source>
</evidence>
<organism evidence="1 2">
    <name type="scientific">Halogranum amylolyticum</name>
    <dbReference type="NCBI Taxonomy" id="660520"/>
    <lineage>
        <taxon>Archaea</taxon>
        <taxon>Methanobacteriati</taxon>
        <taxon>Methanobacteriota</taxon>
        <taxon>Stenosarchaea group</taxon>
        <taxon>Halobacteria</taxon>
        <taxon>Halobacteriales</taxon>
        <taxon>Haloferacaceae</taxon>
    </lineage>
</organism>
<gene>
    <name evidence="1" type="ORF">SAMN04487948_106136</name>
</gene>
<name>A0A1H8TB21_9EURY</name>
<dbReference type="RefSeq" id="WP_089824965.1">
    <property type="nucleotide sequence ID" value="NZ_FODV01000006.1"/>
</dbReference>
<dbReference type="Proteomes" id="UP000199126">
    <property type="component" value="Unassembled WGS sequence"/>
</dbReference>
<protein>
    <submittedName>
        <fullName evidence="1">Uncharacterized protein</fullName>
    </submittedName>
</protein>
<dbReference type="EMBL" id="FODV01000006">
    <property type="protein sequence ID" value="SEO88005.1"/>
    <property type="molecule type" value="Genomic_DNA"/>
</dbReference>
<reference evidence="2" key="1">
    <citation type="submission" date="2016-10" db="EMBL/GenBank/DDBJ databases">
        <authorList>
            <person name="Varghese N."/>
            <person name="Submissions S."/>
        </authorList>
    </citation>
    <scope>NUCLEOTIDE SEQUENCE [LARGE SCALE GENOMIC DNA]</scope>
    <source>
        <strain evidence="2">CGMCC 1.10121</strain>
    </source>
</reference>
<proteinExistence type="predicted"/>
<keyword evidence="2" id="KW-1185">Reference proteome</keyword>
<dbReference type="AlphaFoldDB" id="A0A1H8TB21"/>
<evidence type="ECO:0000313" key="2">
    <source>
        <dbReference type="Proteomes" id="UP000199126"/>
    </source>
</evidence>
<sequence length="59" mass="6670">MGFFRRVGRQVEQFKQTAEGAAEEDADYRCQTCDARFQSHHDQCPECGAENVVSVTSEN</sequence>